<proteinExistence type="predicted"/>
<dbReference type="EMBL" id="PVZG01000007">
    <property type="protein sequence ID" value="PRY28905.1"/>
    <property type="molecule type" value="Genomic_DNA"/>
</dbReference>
<feature type="transmembrane region" description="Helical" evidence="2">
    <location>
        <begin position="468"/>
        <end position="486"/>
    </location>
</feature>
<dbReference type="RefSeq" id="WP_106127498.1">
    <property type="nucleotide sequence ID" value="NZ_PVZG01000007.1"/>
</dbReference>
<reference evidence="4 5" key="1">
    <citation type="submission" date="2018-03" db="EMBL/GenBank/DDBJ databases">
        <title>Genomic Encyclopedia of Archaeal and Bacterial Type Strains, Phase II (KMG-II): from individual species to whole genera.</title>
        <authorList>
            <person name="Goeker M."/>
        </authorList>
    </citation>
    <scope>NUCLEOTIDE SEQUENCE [LARGE SCALE GENOMIC DNA]</scope>
    <source>
        <strain evidence="4 5">DSM 45348</strain>
    </source>
</reference>
<feature type="signal peptide" evidence="3">
    <location>
        <begin position="1"/>
        <end position="23"/>
    </location>
</feature>
<gene>
    <name evidence="4" type="ORF">CLV70_107210</name>
</gene>
<name>A0A2T0S663_9ACTN</name>
<sequence>MLRRACALVMTMAVAMVASIAWAVTAPSPAQAGPLQAPGGACSTEEWKQDFKSCVSRLTVTVDENIECRTPPTPSTPDSGLAGWFAERPESSKLNGPQGIYSQYGYAGYSFTTYDLEGGCASTITAPDSKFETTVANGEFMIATAVIGASNALRERAWNPQSLWGWADPLVEQATKAVYEKVFSVFGVITLAIVGLYLIWRSQQADMGAATTTAGWAILIMVAVTAIAAWPVKSANIADQSLVTSLSVVHDAVGPRAQDTPDGKCDDPTPGACSDNRPPAVRASDTATDTMLYRNWLRGLLGSADSETAQKYGRALYDARSLTWRDAERLRANPDDRQPTFTAKGEQWKKVAAQIKTEDPEAYEYLRGANGMDRVGAGFIAVLAAVMFAMFDLTASLLVLLGFLIFRWAVIAAPILGTVGLLRPASSGIRRLGNAVVAAIFNIAIFGTGAAIYLFAVDLIMNTASLPGWLQVVLVWLCGVVGWLLLRPYRRITQLGGKDSTAAITSAGSWHRKFFRDMREAAKLDVADAGGTNEPRIGKGRTVFVEQSNLRPEARLEDPAHAAGGRTELGSGPAGAESGTAPAVRPDGNESTRDDVPAGDRQPVPLPAGSAAGASRQRRPSTWTEPDVAESQSSYAIYRPETGSTTREQATPRVRTEAR</sequence>
<evidence type="ECO:0000256" key="3">
    <source>
        <dbReference type="SAM" id="SignalP"/>
    </source>
</evidence>
<dbReference type="OrthoDB" id="4480700at2"/>
<dbReference type="Proteomes" id="UP000239209">
    <property type="component" value="Unassembled WGS sequence"/>
</dbReference>
<keyword evidence="2" id="KW-0472">Membrane</keyword>
<evidence type="ECO:0000256" key="2">
    <source>
        <dbReference type="SAM" id="Phobius"/>
    </source>
</evidence>
<organism evidence="4 5">
    <name type="scientific">Pseudosporangium ferrugineum</name>
    <dbReference type="NCBI Taxonomy" id="439699"/>
    <lineage>
        <taxon>Bacteria</taxon>
        <taxon>Bacillati</taxon>
        <taxon>Actinomycetota</taxon>
        <taxon>Actinomycetes</taxon>
        <taxon>Micromonosporales</taxon>
        <taxon>Micromonosporaceae</taxon>
        <taxon>Pseudosporangium</taxon>
    </lineage>
</organism>
<dbReference type="AlphaFoldDB" id="A0A2T0S663"/>
<keyword evidence="2" id="KW-0812">Transmembrane</keyword>
<evidence type="ECO:0000313" key="4">
    <source>
        <dbReference type="EMBL" id="PRY28905.1"/>
    </source>
</evidence>
<feature type="transmembrane region" description="Helical" evidence="2">
    <location>
        <begin position="434"/>
        <end position="456"/>
    </location>
</feature>
<keyword evidence="5" id="KW-1185">Reference proteome</keyword>
<feature type="compositionally biased region" description="Basic and acidic residues" evidence="1">
    <location>
        <begin position="587"/>
        <end position="598"/>
    </location>
</feature>
<evidence type="ECO:0008006" key="6">
    <source>
        <dbReference type="Google" id="ProtNLM"/>
    </source>
</evidence>
<feature type="transmembrane region" description="Helical" evidence="2">
    <location>
        <begin position="397"/>
        <end position="422"/>
    </location>
</feature>
<keyword evidence="2" id="KW-1133">Transmembrane helix</keyword>
<feature type="chain" id="PRO_5015672466" description="TrbL/VirB6 plasmid conjugal transfer protein" evidence="3">
    <location>
        <begin position="24"/>
        <end position="659"/>
    </location>
</feature>
<evidence type="ECO:0000256" key="1">
    <source>
        <dbReference type="SAM" id="MobiDB-lite"/>
    </source>
</evidence>
<feature type="compositionally biased region" description="Polar residues" evidence="1">
    <location>
        <begin position="620"/>
        <end position="635"/>
    </location>
</feature>
<comment type="caution">
    <text evidence="4">The sequence shown here is derived from an EMBL/GenBank/DDBJ whole genome shotgun (WGS) entry which is preliminary data.</text>
</comment>
<feature type="transmembrane region" description="Helical" evidence="2">
    <location>
        <begin position="182"/>
        <end position="200"/>
    </location>
</feature>
<accession>A0A2T0S663</accession>
<protein>
    <recommendedName>
        <fullName evidence="6">TrbL/VirB6 plasmid conjugal transfer protein</fullName>
    </recommendedName>
</protein>
<feature type="region of interest" description="Disordered" evidence="1">
    <location>
        <begin position="526"/>
        <end position="659"/>
    </location>
</feature>
<feature type="transmembrane region" description="Helical" evidence="2">
    <location>
        <begin position="375"/>
        <end position="391"/>
    </location>
</feature>
<keyword evidence="3" id="KW-0732">Signal</keyword>
<feature type="region of interest" description="Disordered" evidence="1">
    <location>
        <begin position="254"/>
        <end position="282"/>
    </location>
</feature>
<evidence type="ECO:0000313" key="5">
    <source>
        <dbReference type="Proteomes" id="UP000239209"/>
    </source>
</evidence>